<accession>A0AAF0ZJE0</accession>
<sequence>MAALSIISDCGTQFTSKFWKSFHKGHGTRVKLRMTFHPQTDGRCRYPIGWFEVGKISPMKGAMRIGNKGKLSTCYVGPYQVLRQIGKVAYELDLPSNLSSVHLVFHVSLLKKCVRDPTSIVPLENLGINESFSCEKSGYDLGPASSEVKKQRSCIHEGVVDESNG</sequence>
<evidence type="ECO:0000313" key="2">
    <source>
        <dbReference type="EMBL" id="WMV41641.1"/>
    </source>
</evidence>
<dbReference type="Proteomes" id="UP001234989">
    <property type="component" value="Chromosome 8"/>
</dbReference>
<evidence type="ECO:0000259" key="1">
    <source>
        <dbReference type="Pfam" id="PF24626"/>
    </source>
</evidence>
<dbReference type="EMBL" id="CP133619">
    <property type="protein sequence ID" value="WMV41641.1"/>
    <property type="molecule type" value="Genomic_DNA"/>
</dbReference>
<organism evidence="2 3">
    <name type="scientific">Solanum verrucosum</name>
    <dbReference type="NCBI Taxonomy" id="315347"/>
    <lineage>
        <taxon>Eukaryota</taxon>
        <taxon>Viridiplantae</taxon>
        <taxon>Streptophyta</taxon>
        <taxon>Embryophyta</taxon>
        <taxon>Tracheophyta</taxon>
        <taxon>Spermatophyta</taxon>
        <taxon>Magnoliopsida</taxon>
        <taxon>eudicotyledons</taxon>
        <taxon>Gunneridae</taxon>
        <taxon>Pentapetalae</taxon>
        <taxon>asterids</taxon>
        <taxon>lamiids</taxon>
        <taxon>Solanales</taxon>
        <taxon>Solanaceae</taxon>
        <taxon>Solanoideae</taxon>
        <taxon>Solaneae</taxon>
        <taxon>Solanum</taxon>
    </lineage>
</organism>
<gene>
    <name evidence="2" type="ORF">MTR67_035026</name>
</gene>
<dbReference type="SUPFAM" id="SSF53098">
    <property type="entry name" value="Ribonuclease H-like"/>
    <property type="match status" value="1"/>
</dbReference>
<dbReference type="GO" id="GO:0003676">
    <property type="term" value="F:nucleic acid binding"/>
    <property type="evidence" value="ECO:0007669"/>
    <property type="project" value="InterPro"/>
</dbReference>
<dbReference type="AlphaFoldDB" id="A0AAF0ZJE0"/>
<dbReference type="InterPro" id="IPR012337">
    <property type="entry name" value="RNaseH-like_sf"/>
</dbReference>
<dbReference type="Pfam" id="PF24626">
    <property type="entry name" value="SH3_Tf2-1"/>
    <property type="match status" value="1"/>
</dbReference>
<evidence type="ECO:0000313" key="3">
    <source>
        <dbReference type="Proteomes" id="UP001234989"/>
    </source>
</evidence>
<dbReference type="PANTHER" id="PTHR46148">
    <property type="entry name" value="CHROMO DOMAIN-CONTAINING PROTEIN"/>
    <property type="match status" value="1"/>
</dbReference>
<keyword evidence="3" id="KW-1185">Reference proteome</keyword>
<protein>
    <recommendedName>
        <fullName evidence="1">Tf2-1-like SH3-like domain-containing protein</fullName>
    </recommendedName>
</protein>
<dbReference type="InterPro" id="IPR036397">
    <property type="entry name" value="RNaseH_sf"/>
</dbReference>
<dbReference type="InterPro" id="IPR056924">
    <property type="entry name" value="SH3_Tf2-1"/>
</dbReference>
<dbReference type="Gene3D" id="3.30.420.10">
    <property type="entry name" value="Ribonuclease H-like superfamily/Ribonuclease H"/>
    <property type="match status" value="1"/>
</dbReference>
<dbReference type="PANTHER" id="PTHR46148:SF57">
    <property type="entry name" value="OS12G0499874 PROTEIN"/>
    <property type="match status" value="1"/>
</dbReference>
<name>A0AAF0ZJE0_SOLVR</name>
<feature type="domain" description="Tf2-1-like SH3-like" evidence="1">
    <location>
        <begin position="64"/>
        <end position="114"/>
    </location>
</feature>
<reference evidence="2" key="1">
    <citation type="submission" date="2023-08" db="EMBL/GenBank/DDBJ databases">
        <title>A de novo genome assembly of Solanum verrucosum Schlechtendal, a Mexican diploid species geographically isolated from the other diploid A-genome species in potato relatives.</title>
        <authorList>
            <person name="Hosaka K."/>
        </authorList>
    </citation>
    <scope>NUCLEOTIDE SEQUENCE</scope>
    <source>
        <tissue evidence="2">Young leaves</tissue>
    </source>
</reference>
<proteinExistence type="predicted"/>